<dbReference type="KEGG" id="whr:OG579_00560"/>
<keyword evidence="1" id="KW-0472">Membrane</keyword>
<accession>A0AAU4K320</accession>
<evidence type="ECO:0000313" key="3">
    <source>
        <dbReference type="Proteomes" id="UP001432128"/>
    </source>
</evidence>
<dbReference type="InterPro" id="IPR011726">
    <property type="entry name" value="KdpF"/>
</dbReference>
<dbReference type="Pfam" id="PF09604">
    <property type="entry name" value="Potass_KdpF"/>
    <property type="match status" value="1"/>
</dbReference>
<feature type="transmembrane region" description="Helical" evidence="1">
    <location>
        <begin position="6"/>
        <end position="28"/>
    </location>
</feature>
<dbReference type="EMBL" id="CP108021">
    <property type="protein sequence ID" value="WUM20386.1"/>
    <property type="molecule type" value="Genomic_DNA"/>
</dbReference>
<protein>
    <submittedName>
        <fullName evidence="2">Potassium-transporting ATPase subunit F</fullName>
    </submittedName>
</protein>
<dbReference type="GO" id="GO:0005886">
    <property type="term" value="C:plasma membrane"/>
    <property type="evidence" value="ECO:0007669"/>
    <property type="project" value="InterPro"/>
</dbReference>
<name>A0AAU4K320_9NOCA</name>
<gene>
    <name evidence="2" type="ORF">OG579_00560</name>
</gene>
<keyword evidence="1" id="KW-0812">Transmembrane</keyword>
<dbReference type="AlphaFoldDB" id="A0AAU4K320"/>
<evidence type="ECO:0000256" key="1">
    <source>
        <dbReference type="SAM" id="Phobius"/>
    </source>
</evidence>
<dbReference type="RefSeq" id="WP_045822406.1">
    <property type="nucleotide sequence ID" value="NZ_CP108021.1"/>
</dbReference>
<organism evidence="2 3">
    <name type="scientific">Williamsia herbipolensis</name>
    <dbReference type="NCBI Taxonomy" id="1603258"/>
    <lineage>
        <taxon>Bacteria</taxon>
        <taxon>Bacillati</taxon>
        <taxon>Actinomycetota</taxon>
        <taxon>Actinomycetes</taxon>
        <taxon>Mycobacteriales</taxon>
        <taxon>Nocardiaceae</taxon>
        <taxon>Williamsia</taxon>
    </lineage>
</organism>
<keyword evidence="3" id="KW-1185">Reference proteome</keyword>
<dbReference type="GO" id="GO:0008556">
    <property type="term" value="F:P-type potassium transmembrane transporter activity"/>
    <property type="evidence" value="ECO:0007669"/>
    <property type="project" value="InterPro"/>
</dbReference>
<keyword evidence="1" id="KW-1133">Transmembrane helix</keyword>
<sequence>MTASGTVNVILLVAALVVAVYLLVALVFPERF</sequence>
<evidence type="ECO:0000313" key="2">
    <source>
        <dbReference type="EMBL" id="WUM20386.1"/>
    </source>
</evidence>
<dbReference type="Proteomes" id="UP001432128">
    <property type="component" value="Chromosome"/>
</dbReference>
<reference evidence="2 3" key="1">
    <citation type="submission" date="2022-10" db="EMBL/GenBank/DDBJ databases">
        <title>The complete genomes of actinobacterial strains from the NBC collection.</title>
        <authorList>
            <person name="Joergensen T.S."/>
            <person name="Alvarez Arevalo M."/>
            <person name="Sterndorff E.B."/>
            <person name="Faurdal D."/>
            <person name="Vuksanovic O."/>
            <person name="Mourched A.-S."/>
            <person name="Charusanti P."/>
            <person name="Shaw S."/>
            <person name="Blin K."/>
            <person name="Weber T."/>
        </authorList>
    </citation>
    <scope>NUCLEOTIDE SEQUENCE [LARGE SCALE GENOMIC DNA]</scope>
    <source>
        <strain evidence="2 3">NBC_00319</strain>
    </source>
</reference>
<proteinExistence type="predicted"/>